<proteinExistence type="inferred from homology"/>
<dbReference type="GO" id="GO:0005829">
    <property type="term" value="C:cytosol"/>
    <property type="evidence" value="ECO:0007669"/>
    <property type="project" value="TreeGrafter"/>
</dbReference>
<evidence type="ECO:0000256" key="6">
    <source>
        <dbReference type="ARBA" id="ARBA00022833"/>
    </source>
</evidence>
<comment type="caution">
    <text evidence="10">The sequence shown here is derived from an EMBL/GenBank/DDBJ whole genome shotgun (WGS) entry which is preliminary data.</text>
</comment>
<evidence type="ECO:0000313" key="11">
    <source>
        <dbReference type="Proteomes" id="UP000298111"/>
    </source>
</evidence>
<organism evidence="10 11">
    <name type="scientific">Streptomyces albus</name>
    <dbReference type="NCBI Taxonomy" id="1888"/>
    <lineage>
        <taxon>Bacteria</taxon>
        <taxon>Bacillati</taxon>
        <taxon>Actinomycetota</taxon>
        <taxon>Actinomycetes</taxon>
        <taxon>Kitasatosporales</taxon>
        <taxon>Streptomycetaceae</taxon>
        <taxon>Streptomyces</taxon>
    </lineage>
</organism>
<protein>
    <recommendedName>
        <fullName evidence="3 7">Guanine deaminase</fullName>
        <shortName evidence="8">Guanase</shortName>
        <ecNumber evidence="3 7">3.5.4.3</ecNumber>
    </recommendedName>
    <alternativeName>
        <fullName evidence="8">Guanine aminohydrolase</fullName>
    </alternativeName>
</protein>
<dbReference type="NCBIfam" id="TIGR02967">
    <property type="entry name" value="guan_deamin"/>
    <property type="match status" value="1"/>
</dbReference>
<dbReference type="GO" id="GO:0008270">
    <property type="term" value="F:zinc ion binding"/>
    <property type="evidence" value="ECO:0007669"/>
    <property type="project" value="UniProtKB-UniRule"/>
</dbReference>
<comment type="catalytic activity">
    <reaction evidence="8">
        <text>guanine + H2O + H(+) = xanthine + NH4(+)</text>
        <dbReference type="Rhea" id="RHEA:14665"/>
        <dbReference type="ChEBI" id="CHEBI:15377"/>
        <dbReference type="ChEBI" id="CHEBI:15378"/>
        <dbReference type="ChEBI" id="CHEBI:16235"/>
        <dbReference type="ChEBI" id="CHEBI:17712"/>
        <dbReference type="ChEBI" id="CHEBI:28938"/>
        <dbReference type="EC" id="3.5.4.3"/>
    </reaction>
</comment>
<keyword evidence="5 8" id="KW-0378">Hydrolase</keyword>
<dbReference type="EC" id="3.5.4.3" evidence="3 7"/>
<evidence type="ECO:0000256" key="4">
    <source>
        <dbReference type="ARBA" id="ARBA00022723"/>
    </source>
</evidence>
<dbReference type="PANTHER" id="PTHR11271:SF6">
    <property type="entry name" value="GUANINE DEAMINASE"/>
    <property type="match status" value="1"/>
</dbReference>
<dbReference type="Proteomes" id="UP000298111">
    <property type="component" value="Unassembled WGS sequence"/>
</dbReference>
<evidence type="ECO:0000259" key="9">
    <source>
        <dbReference type="Pfam" id="PF01979"/>
    </source>
</evidence>
<accession>A0A8H1QUT1</accession>
<evidence type="ECO:0000256" key="3">
    <source>
        <dbReference type="ARBA" id="ARBA00012781"/>
    </source>
</evidence>
<dbReference type="GO" id="GO:0008892">
    <property type="term" value="F:guanine deaminase activity"/>
    <property type="evidence" value="ECO:0007669"/>
    <property type="project" value="UniProtKB-UniRule"/>
</dbReference>
<dbReference type="UniPathway" id="UPA00603">
    <property type="reaction ID" value="UER00660"/>
</dbReference>
<dbReference type="Gene3D" id="2.30.40.10">
    <property type="entry name" value="Urease, subunit C, domain 1"/>
    <property type="match status" value="1"/>
</dbReference>
<dbReference type="SUPFAM" id="SSF51338">
    <property type="entry name" value="Composite domain of metallo-dependent hydrolases"/>
    <property type="match status" value="2"/>
</dbReference>
<comment type="pathway">
    <text evidence="1 8">Purine metabolism; guanine degradation; xanthine from guanine: step 1/1.</text>
</comment>
<gene>
    <name evidence="10" type="primary">guaD</name>
    <name evidence="10" type="ORF">D8771_08405</name>
</gene>
<dbReference type="GO" id="GO:0006147">
    <property type="term" value="P:guanine catabolic process"/>
    <property type="evidence" value="ECO:0007669"/>
    <property type="project" value="UniProtKB-UniRule"/>
</dbReference>
<dbReference type="SUPFAM" id="SSF51556">
    <property type="entry name" value="Metallo-dependent hydrolases"/>
    <property type="match status" value="1"/>
</dbReference>
<evidence type="ECO:0000313" key="10">
    <source>
        <dbReference type="EMBL" id="TGG86597.1"/>
    </source>
</evidence>
<feature type="domain" description="Amidohydrolase-related" evidence="9">
    <location>
        <begin position="67"/>
        <end position="430"/>
    </location>
</feature>
<dbReference type="AlphaFoldDB" id="A0A8H1QUT1"/>
<reference evidence="10 11" key="1">
    <citation type="submission" date="2018-10" db="EMBL/GenBank/DDBJ databases">
        <title>Isolation of pseudouridimycin from Streptomyces albus DSM 40763.</title>
        <authorList>
            <person name="Rosenqvist P."/>
            <person name="Metsae-Ketelae M."/>
            <person name="Virta P."/>
        </authorList>
    </citation>
    <scope>NUCLEOTIDE SEQUENCE [LARGE SCALE GENOMIC DNA]</scope>
    <source>
        <strain evidence="10 11">DSM 40763</strain>
    </source>
</reference>
<dbReference type="Gene3D" id="3.20.20.140">
    <property type="entry name" value="Metal-dependent hydrolases"/>
    <property type="match status" value="1"/>
</dbReference>
<comment type="cofactor">
    <cofactor evidence="8">
        <name>Zn(2+)</name>
        <dbReference type="ChEBI" id="CHEBI:29105"/>
    </cofactor>
    <text evidence="8">Binds 1 zinc ion per subunit.</text>
</comment>
<evidence type="ECO:0000256" key="5">
    <source>
        <dbReference type="ARBA" id="ARBA00022801"/>
    </source>
</evidence>
<dbReference type="InterPro" id="IPR006680">
    <property type="entry name" value="Amidohydro-rel"/>
</dbReference>
<sequence>MHLVRGTLLHFLDDPGDPPDPQAWQLFEDGVLAIGHDGRVVWAGPARRVPDRLRAGATHTDHRGKLIVPGFVDTHVHSSQVDVIASYGEQLLPWLNTYVFPAEARFADPEHARTTSGFFLDRLLAAGTTTASVHPTVHPVSVDAFFAEAADRDLRMLCGKVLMDREPYAPSYLRDRSVDDAERATRELIDRWHGKGRLGYSVTPRFAPTSTKRMLAMVGRLLRERGDLWLQTHLAENKDEVALVKRLFGGRSYVDVYDRYGLVTGKSLFAHGVHIDAADRRRLALAGSALGFCPTSNLFLGSGLFDLHAARRHKVKTGMGTDVGGGTSYSILRTLGEGYKVTALRGRRLSAYAGFYLATLGGARALGLDSHIGNFTPGKEADFTVLDWAATPTLARRTEVAETFAERLFALMMLGDEQAVAATYVKGRRVPTRDGG</sequence>
<keyword evidence="4 8" id="KW-0479">Metal-binding</keyword>
<comment type="similarity">
    <text evidence="2 8">Belongs to the metallo-dependent hydrolases superfamily. ATZ/TRZ family.</text>
</comment>
<dbReference type="InterPro" id="IPR011059">
    <property type="entry name" value="Metal-dep_hydrolase_composite"/>
</dbReference>
<dbReference type="InterPro" id="IPR014311">
    <property type="entry name" value="Guanine_deaminase"/>
</dbReference>
<comment type="function">
    <text evidence="8">Catalyzes the hydrolytic deamination of guanine, producing xanthine and ammonia.</text>
</comment>
<dbReference type="EMBL" id="RCIY01000040">
    <property type="protein sequence ID" value="TGG86597.1"/>
    <property type="molecule type" value="Genomic_DNA"/>
</dbReference>
<keyword evidence="6 8" id="KW-0862">Zinc</keyword>
<evidence type="ECO:0000256" key="1">
    <source>
        <dbReference type="ARBA" id="ARBA00004984"/>
    </source>
</evidence>
<dbReference type="NCBIfam" id="NF006679">
    <property type="entry name" value="PRK09228.1"/>
    <property type="match status" value="1"/>
</dbReference>
<dbReference type="InterPro" id="IPR051607">
    <property type="entry name" value="Metallo-dep_hydrolases"/>
</dbReference>
<evidence type="ECO:0000256" key="8">
    <source>
        <dbReference type="RuleBase" id="RU366009"/>
    </source>
</evidence>
<evidence type="ECO:0000256" key="2">
    <source>
        <dbReference type="ARBA" id="ARBA00006745"/>
    </source>
</evidence>
<dbReference type="PANTHER" id="PTHR11271">
    <property type="entry name" value="GUANINE DEAMINASE"/>
    <property type="match status" value="1"/>
</dbReference>
<dbReference type="InterPro" id="IPR032466">
    <property type="entry name" value="Metal_Hydrolase"/>
</dbReference>
<name>A0A8H1QUT1_9ACTN</name>
<evidence type="ECO:0000256" key="7">
    <source>
        <dbReference type="NCBIfam" id="TIGR02967"/>
    </source>
</evidence>
<dbReference type="Pfam" id="PF01979">
    <property type="entry name" value="Amidohydro_1"/>
    <property type="match status" value="1"/>
</dbReference>